<dbReference type="PROSITE" id="PS51257">
    <property type="entry name" value="PROKAR_LIPOPROTEIN"/>
    <property type="match status" value="1"/>
</dbReference>
<dbReference type="AlphaFoldDB" id="A0A1H0VWV7"/>
<accession>A0A1H0VWV7</accession>
<evidence type="ECO:0008006" key="4">
    <source>
        <dbReference type="Google" id="ProtNLM"/>
    </source>
</evidence>
<keyword evidence="3" id="KW-1185">Reference proteome</keyword>
<protein>
    <recommendedName>
        <fullName evidence="4">Lipoprotein</fullName>
    </recommendedName>
</protein>
<feature type="chain" id="PRO_5011450325" description="Lipoprotein" evidence="1">
    <location>
        <begin position="24"/>
        <end position="81"/>
    </location>
</feature>
<dbReference type="STRING" id="91360.SAMN05660330_04279"/>
<name>A0A1H0VWV7_9BACT</name>
<evidence type="ECO:0000313" key="3">
    <source>
        <dbReference type="Proteomes" id="UP000199073"/>
    </source>
</evidence>
<dbReference type="Proteomes" id="UP000199073">
    <property type="component" value="Unassembled WGS sequence"/>
</dbReference>
<evidence type="ECO:0000256" key="1">
    <source>
        <dbReference type="SAM" id="SignalP"/>
    </source>
</evidence>
<gene>
    <name evidence="2" type="ORF">SAMN05660330_04279</name>
</gene>
<feature type="signal peptide" evidence="1">
    <location>
        <begin position="1"/>
        <end position="23"/>
    </location>
</feature>
<dbReference type="EMBL" id="FNJI01000071">
    <property type="protein sequence ID" value="SDP82731.1"/>
    <property type="molecule type" value="Genomic_DNA"/>
</dbReference>
<keyword evidence="1" id="KW-0732">Signal</keyword>
<organism evidence="2 3">
    <name type="scientific">Desulforhopalus singaporensis</name>
    <dbReference type="NCBI Taxonomy" id="91360"/>
    <lineage>
        <taxon>Bacteria</taxon>
        <taxon>Pseudomonadati</taxon>
        <taxon>Thermodesulfobacteriota</taxon>
        <taxon>Desulfobulbia</taxon>
        <taxon>Desulfobulbales</taxon>
        <taxon>Desulfocapsaceae</taxon>
        <taxon>Desulforhopalus</taxon>
    </lineage>
</organism>
<evidence type="ECO:0000313" key="2">
    <source>
        <dbReference type="EMBL" id="SDP82731.1"/>
    </source>
</evidence>
<sequence length="81" mass="9097">MRYATMMKILSFAMTLLTIQGCAYNISEIDLRKYDDECVRECSKIYSDCISGGSAVGFMTETLRGCKEAFVVCTRTCPVKQ</sequence>
<reference evidence="2 3" key="1">
    <citation type="submission" date="2016-10" db="EMBL/GenBank/DDBJ databases">
        <authorList>
            <person name="de Groot N.N."/>
        </authorList>
    </citation>
    <scope>NUCLEOTIDE SEQUENCE [LARGE SCALE GENOMIC DNA]</scope>
    <source>
        <strain evidence="2 3">DSM 12130</strain>
    </source>
</reference>
<proteinExistence type="predicted"/>